<feature type="compositionally biased region" description="Basic and acidic residues" evidence="1">
    <location>
        <begin position="291"/>
        <end position="304"/>
    </location>
</feature>
<dbReference type="AlphaFoldDB" id="A0AAV0BEE3"/>
<gene>
    <name evidence="2" type="ORF">PPACK8108_LOCUS20157</name>
</gene>
<keyword evidence="3" id="KW-1185">Reference proteome</keyword>
<evidence type="ECO:0000313" key="3">
    <source>
        <dbReference type="Proteomes" id="UP001153365"/>
    </source>
</evidence>
<feature type="region of interest" description="Disordered" evidence="1">
    <location>
        <begin position="279"/>
        <end position="315"/>
    </location>
</feature>
<dbReference type="Proteomes" id="UP001153365">
    <property type="component" value="Unassembled WGS sequence"/>
</dbReference>
<reference evidence="2" key="1">
    <citation type="submission" date="2022-06" db="EMBL/GenBank/DDBJ databases">
        <authorList>
            <consortium name="SYNGENTA / RWTH Aachen University"/>
        </authorList>
    </citation>
    <scope>NUCLEOTIDE SEQUENCE</scope>
</reference>
<protein>
    <submittedName>
        <fullName evidence="2">Uncharacterized protein</fullName>
    </submittedName>
</protein>
<name>A0AAV0BEE3_PHAPC</name>
<proteinExistence type="predicted"/>
<dbReference type="EMBL" id="CALTRL010005731">
    <property type="protein sequence ID" value="CAH7685599.1"/>
    <property type="molecule type" value="Genomic_DNA"/>
</dbReference>
<comment type="caution">
    <text evidence="2">The sequence shown here is derived from an EMBL/GenBank/DDBJ whole genome shotgun (WGS) entry which is preliminary data.</text>
</comment>
<accession>A0AAV0BEE3</accession>
<evidence type="ECO:0000313" key="2">
    <source>
        <dbReference type="EMBL" id="CAH7685599.1"/>
    </source>
</evidence>
<organism evidence="2 3">
    <name type="scientific">Phakopsora pachyrhizi</name>
    <name type="common">Asian soybean rust disease fungus</name>
    <dbReference type="NCBI Taxonomy" id="170000"/>
    <lineage>
        <taxon>Eukaryota</taxon>
        <taxon>Fungi</taxon>
        <taxon>Dikarya</taxon>
        <taxon>Basidiomycota</taxon>
        <taxon>Pucciniomycotina</taxon>
        <taxon>Pucciniomycetes</taxon>
        <taxon>Pucciniales</taxon>
        <taxon>Phakopsoraceae</taxon>
        <taxon>Phakopsora</taxon>
    </lineage>
</organism>
<feature type="compositionally biased region" description="Gly residues" evidence="1">
    <location>
        <begin position="305"/>
        <end position="315"/>
    </location>
</feature>
<sequence length="315" mass="34785">MASPTKCNGKKTANSKLIVSEGPGVFVGLVGIAQQGTQIFRLQQLLRGDREVIKKNENECSNRSAHKKKKGKTIKRHQAEHLTVVDATISLRKSKLNRALAFRDVVIGVFKDYAIESTTDHLERNLQTVFTWSASRATRMRSLVSWQLLGENCDWVRATGSEKDKTEGRPKLELNLGLCCLISRESKTESRLTKILEDWSFEGDLKGLVVMKTVESKSKGEKTADEGGMNKRLAHIKASATTKRVKYKEPLAKVPGSRIWLVVCGRLFEPSKAIDGAGQVSRPTYRGMGMVDRHGSVRTPHLEDGGNGGGSLQAI</sequence>
<evidence type="ECO:0000256" key="1">
    <source>
        <dbReference type="SAM" id="MobiDB-lite"/>
    </source>
</evidence>